<dbReference type="Pfam" id="PF13861">
    <property type="entry name" value="FLgD_tudor"/>
    <property type="match status" value="1"/>
</dbReference>
<dbReference type="Proteomes" id="UP001161389">
    <property type="component" value="Unassembled WGS sequence"/>
</dbReference>
<dbReference type="Pfam" id="PF03963">
    <property type="entry name" value="FlgD"/>
    <property type="match status" value="1"/>
</dbReference>
<feature type="domain" description="FlgD/Vpr Ig-like" evidence="7">
    <location>
        <begin position="108"/>
        <end position="178"/>
    </location>
</feature>
<comment type="function">
    <text evidence="4 5">Required for flagellar hook formation. May act as a scaffolding protein.</text>
</comment>
<dbReference type="InterPro" id="IPR025965">
    <property type="entry name" value="FlgD/Vpr_Ig-like"/>
</dbReference>
<evidence type="ECO:0000256" key="4">
    <source>
        <dbReference type="ARBA" id="ARBA00024746"/>
    </source>
</evidence>
<dbReference type="Gene3D" id="2.60.40.4070">
    <property type="match status" value="1"/>
</dbReference>
<dbReference type="RefSeq" id="WP_284382118.1">
    <property type="nucleotide sequence ID" value="NZ_BSNM01000015.1"/>
</dbReference>
<evidence type="ECO:0000259" key="7">
    <source>
        <dbReference type="Pfam" id="PF13860"/>
    </source>
</evidence>
<dbReference type="AlphaFoldDB" id="A0AA37SCB9"/>
<evidence type="ECO:0000256" key="5">
    <source>
        <dbReference type="RuleBase" id="RU362076"/>
    </source>
</evidence>
<name>A0AA37SCB9_9GAMM</name>
<evidence type="ECO:0000256" key="3">
    <source>
        <dbReference type="ARBA" id="ARBA00022795"/>
    </source>
</evidence>
<keyword evidence="3 5" id="KW-1005">Bacterial flagellum biogenesis</keyword>
<organism evidence="9 10">
    <name type="scientific">Litoribrevibacter albus</name>
    <dbReference type="NCBI Taxonomy" id="1473156"/>
    <lineage>
        <taxon>Bacteria</taxon>
        <taxon>Pseudomonadati</taxon>
        <taxon>Pseudomonadota</taxon>
        <taxon>Gammaproteobacteria</taxon>
        <taxon>Oceanospirillales</taxon>
        <taxon>Oceanospirillaceae</taxon>
        <taxon>Litoribrevibacter</taxon>
    </lineage>
</organism>
<reference evidence="9" key="2">
    <citation type="submission" date="2023-01" db="EMBL/GenBank/DDBJ databases">
        <title>Draft genome sequence of Litoribrevibacter albus strain NBRC 110071.</title>
        <authorList>
            <person name="Sun Q."/>
            <person name="Mori K."/>
        </authorList>
    </citation>
    <scope>NUCLEOTIDE SEQUENCE</scope>
    <source>
        <strain evidence="9">NBRC 110071</strain>
    </source>
</reference>
<evidence type="ECO:0000256" key="2">
    <source>
        <dbReference type="ARBA" id="ARBA00016013"/>
    </source>
</evidence>
<dbReference type="Pfam" id="PF13860">
    <property type="entry name" value="FlgD_ig"/>
    <property type="match status" value="1"/>
</dbReference>
<sequence>MNDINSSTQTDALSAYRTQNTNSTSSKNDLGQDAFLELLVAQLNNQNPLDPQDNGDFIAELAQFSSVEGIDNLNSSVDSLLSDYKSSQALQASALVGRQVVVPNNEVYWSGEGTIPATVDVSDGATNVMFSITDDAGQLVAQIPMTGALPGENSVLWDGKDAEGNTLPAGKYKFTATGVVNEKSESFVVYGSARVNSVTLDDGNTLLNVAGIGQIPLSQVREISE</sequence>
<evidence type="ECO:0000313" key="9">
    <source>
        <dbReference type="EMBL" id="GLQ32213.1"/>
    </source>
</evidence>
<comment type="similarity">
    <text evidence="1 5">Belongs to the FlgD family.</text>
</comment>
<dbReference type="Gene3D" id="2.30.30.910">
    <property type="match status" value="1"/>
</dbReference>
<dbReference type="InterPro" id="IPR025963">
    <property type="entry name" value="FLgD_Tudor"/>
</dbReference>
<protein>
    <recommendedName>
        <fullName evidence="2 5">Basal-body rod modification protein FlgD</fullName>
    </recommendedName>
</protein>
<reference evidence="9" key="1">
    <citation type="journal article" date="2014" name="Int. J. Syst. Evol. Microbiol.">
        <title>Complete genome sequence of Corynebacterium casei LMG S-19264T (=DSM 44701T), isolated from a smear-ripened cheese.</title>
        <authorList>
            <consortium name="US DOE Joint Genome Institute (JGI-PGF)"/>
            <person name="Walter F."/>
            <person name="Albersmeier A."/>
            <person name="Kalinowski J."/>
            <person name="Ruckert C."/>
        </authorList>
    </citation>
    <scope>NUCLEOTIDE SEQUENCE</scope>
    <source>
        <strain evidence="9">NBRC 110071</strain>
    </source>
</reference>
<dbReference type="EMBL" id="BSNM01000015">
    <property type="protein sequence ID" value="GLQ32213.1"/>
    <property type="molecule type" value="Genomic_DNA"/>
</dbReference>
<dbReference type="GO" id="GO:0044781">
    <property type="term" value="P:bacterial-type flagellum organization"/>
    <property type="evidence" value="ECO:0007669"/>
    <property type="project" value="UniProtKB-UniRule"/>
</dbReference>
<keyword evidence="10" id="KW-1185">Reference proteome</keyword>
<feature type="region of interest" description="Disordered" evidence="6">
    <location>
        <begin position="1"/>
        <end position="29"/>
    </location>
</feature>
<evidence type="ECO:0000256" key="6">
    <source>
        <dbReference type="SAM" id="MobiDB-lite"/>
    </source>
</evidence>
<comment type="caution">
    <text evidence="9">The sequence shown here is derived from an EMBL/GenBank/DDBJ whole genome shotgun (WGS) entry which is preliminary data.</text>
</comment>
<accession>A0AA37SCB9</accession>
<feature type="domain" description="FlgD Tudor-like" evidence="8">
    <location>
        <begin position="87"/>
        <end position="221"/>
    </location>
</feature>
<evidence type="ECO:0000313" key="10">
    <source>
        <dbReference type="Proteomes" id="UP001161389"/>
    </source>
</evidence>
<dbReference type="InterPro" id="IPR005648">
    <property type="entry name" value="FlgD"/>
</dbReference>
<evidence type="ECO:0000259" key="8">
    <source>
        <dbReference type="Pfam" id="PF13861"/>
    </source>
</evidence>
<proteinExistence type="inferred from homology"/>
<evidence type="ECO:0000256" key="1">
    <source>
        <dbReference type="ARBA" id="ARBA00010577"/>
    </source>
</evidence>
<gene>
    <name evidence="9" type="primary">flgD</name>
    <name evidence="9" type="ORF">GCM10007876_26920</name>
</gene>